<organism evidence="10 11">
    <name type="scientific">Penicillium egyptiacum</name>
    <dbReference type="NCBI Taxonomy" id="1303716"/>
    <lineage>
        <taxon>Eukaryota</taxon>
        <taxon>Fungi</taxon>
        <taxon>Dikarya</taxon>
        <taxon>Ascomycota</taxon>
        <taxon>Pezizomycotina</taxon>
        <taxon>Eurotiomycetes</taxon>
        <taxon>Eurotiomycetidae</taxon>
        <taxon>Eurotiales</taxon>
        <taxon>Aspergillaceae</taxon>
        <taxon>Penicillium</taxon>
    </lineage>
</organism>
<proteinExistence type="inferred from homology"/>
<sequence>MFNLRSACMVVWAILLWLTFVHGMRDSQVKELRKETERMFFHGFENYLQYAFPEDELRALTCGALVRDEKNPENNDVLGNYSLTLIDSLSTLAILSSSPDSGERALAHFQDGVEGFVRLYGDGSDGPAGQGERSRGFDLDSKVQLFETVIRGLGGLLSAHLFAVGELPIAGYEPSEREAAFAGAWDKSMFIKSDHGIQWSNGFVYDGQLLRLAVDLAQRLLPAFYTETGLPYPRVNLRHGIPFYENAPLNLNVRGTEGKRKSKNTETEPAETCSAGAGSLVLELTVLSRLTGDGRYEDLGKRAFWAVWNRRSDIGLLGFGIDVESGKWVGPWAGIGAGIDSFYEYAVKAYVLLSEGERLPFNSDSPWAALDSYYAPLSEYQHTAEAFRQVWEESHTAINRHLFRGEGYQHPHLIVGDVITGATRAFWIDSLSAFYPGVLALDGKVDEAIQIHLLTTAIWTRYSGIPERWNVATGDIDNGMPWYGGRPEFIESNYYIYRATQDPWYLHVGEMVLSDLKRRCWTKCGWAGIRNVLTGELIDRMESFFIGETAKYLYLLFDQDHPLNKVDAPWVFNTEGHPLIIPRKASPPHQQQIPSQGEGIAEGVCQIIPSPFFGVSSTASRTDIFHAANLARLDLMPDRGVAAGPILEDSSGHQSVFVSDLSSPTNYTFYPWTLPPQLVPFNATSAPMAVRPTLDISFPSLPGGVNMGPGALERVRDGVLVKTIGGLRLSMVQDVRLDIPTPTTGEEEDGYRVQVINNVPLGKDEKVYLSRQITFDVVDPYDPNFTRVRDNAMLDLVIDVLPEPSRRRNDSAHPRDETLQPENPHPPEPRLGGHSPASSVDDVAIVDSPDSTVRAMLSSLMHSVSSLLHNERTEPAPLRLSLPAAISTGVGASPLPDIEDAVTMSLFGSPSTDRLSWSSIYFAGELCNERILREVAHNHEVLVIKRGGCTFSEKLRNIPAYRPTRSALKLIVVVSYDDIPPHGSGEQKKESTSQPGSRSALAAVRAESTLIRPHLDEAQMTASGIPRNYLISMVMVGGGDETYDLLRHASGIGVKRRYSMRSRGVPITNLHIASTPLLATVLGLTLPSLIFRSKTSMETHPSNSTSAIHTRAISTITTTFLLLISSTKDSAKSHFILCSFHSFSYFNSSARSKSPDMAPAKSGSSATTGARSLSGYRNINFTPQTLEGAGSRLAGCLHYGTTAQLHELCSKKHEATQKVTIAFCKIERHPLLCQSHSLAERPKDRKQLLCLSGYRKPATLHCRPNGC</sequence>
<feature type="chain" id="PRO_5040951661" description="alpha-1,2-Mannosidase" evidence="9">
    <location>
        <begin position="24"/>
        <end position="1267"/>
    </location>
</feature>
<keyword evidence="7" id="KW-0326">Glycosidase</keyword>
<feature type="active site" evidence="5">
    <location>
        <position position="488"/>
    </location>
</feature>
<feature type="compositionally biased region" description="Basic and acidic residues" evidence="8">
    <location>
        <begin position="805"/>
        <end position="818"/>
    </location>
</feature>
<dbReference type="GO" id="GO:0044322">
    <property type="term" value="C:endoplasmic reticulum quality control compartment"/>
    <property type="evidence" value="ECO:0007669"/>
    <property type="project" value="GOC"/>
</dbReference>
<dbReference type="PANTHER" id="PTHR45679:SF5">
    <property type="entry name" value="ER DEGRADATION-ENHANCING ALPHA-MANNOSIDASE-LIKE PROTEIN 1"/>
    <property type="match status" value="1"/>
</dbReference>
<dbReference type="Proteomes" id="UP001154252">
    <property type="component" value="Unassembled WGS sequence"/>
</dbReference>
<feature type="active site" description="Proton donor" evidence="5">
    <location>
        <position position="467"/>
    </location>
</feature>
<evidence type="ECO:0000256" key="2">
    <source>
        <dbReference type="ARBA" id="ARBA00007658"/>
    </source>
</evidence>
<evidence type="ECO:0000313" key="10">
    <source>
        <dbReference type="EMBL" id="CAG8903088.1"/>
    </source>
</evidence>
<keyword evidence="6" id="KW-0479">Metal-binding</keyword>
<dbReference type="GO" id="GO:1904380">
    <property type="term" value="P:endoplasmic reticulum mannose trimming"/>
    <property type="evidence" value="ECO:0007669"/>
    <property type="project" value="InterPro"/>
</dbReference>
<dbReference type="Pfam" id="PF01532">
    <property type="entry name" value="Glyco_hydro_47"/>
    <property type="match status" value="1"/>
</dbReference>
<dbReference type="GO" id="GO:0036503">
    <property type="term" value="P:ERAD pathway"/>
    <property type="evidence" value="ECO:0007669"/>
    <property type="project" value="UniProtKB-ARBA"/>
</dbReference>
<keyword evidence="7" id="KW-0378">Hydrolase</keyword>
<evidence type="ECO:0000256" key="9">
    <source>
        <dbReference type="SAM" id="SignalP"/>
    </source>
</evidence>
<gene>
    <name evidence="10" type="ORF">PEGY_LOCUS7067</name>
</gene>
<evidence type="ECO:0000256" key="3">
    <source>
        <dbReference type="ARBA" id="ARBA00022824"/>
    </source>
</evidence>
<feature type="active site" evidence="5">
    <location>
        <position position="340"/>
    </location>
</feature>
<comment type="subcellular location">
    <subcellularLocation>
        <location evidence="1">Endoplasmic reticulum</location>
    </subcellularLocation>
</comment>
<dbReference type="InterPro" id="IPR044674">
    <property type="entry name" value="EDEM1/2/3"/>
</dbReference>
<keyword evidence="4" id="KW-0325">Glycoprotein</keyword>
<dbReference type="GO" id="GO:0016020">
    <property type="term" value="C:membrane"/>
    <property type="evidence" value="ECO:0007669"/>
    <property type="project" value="InterPro"/>
</dbReference>
<keyword evidence="6" id="KW-0106">Calcium</keyword>
<evidence type="ECO:0000256" key="8">
    <source>
        <dbReference type="SAM" id="MobiDB-lite"/>
    </source>
</evidence>
<keyword evidence="3" id="KW-0256">Endoplasmic reticulum</keyword>
<dbReference type="SUPFAM" id="SSF48225">
    <property type="entry name" value="Seven-hairpin glycosidases"/>
    <property type="match status" value="1"/>
</dbReference>
<dbReference type="GO" id="GO:0005975">
    <property type="term" value="P:carbohydrate metabolic process"/>
    <property type="evidence" value="ECO:0007669"/>
    <property type="project" value="InterPro"/>
</dbReference>
<protein>
    <recommendedName>
        <fullName evidence="7">alpha-1,2-Mannosidase</fullName>
        <ecNumber evidence="7">3.2.1.-</ecNumber>
    </recommendedName>
</protein>
<dbReference type="InterPro" id="IPR001382">
    <property type="entry name" value="Glyco_hydro_47"/>
</dbReference>
<evidence type="ECO:0000256" key="1">
    <source>
        <dbReference type="ARBA" id="ARBA00004240"/>
    </source>
</evidence>
<feature type="binding site" evidence="6">
    <location>
        <position position="574"/>
    </location>
    <ligand>
        <name>Ca(2+)</name>
        <dbReference type="ChEBI" id="CHEBI:29108"/>
    </ligand>
</feature>
<dbReference type="InterPro" id="IPR036026">
    <property type="entry name" value="Seven-hairpin_glycosidases"/>
</dbReference>
<comment type="caution">
    <text evidence="10">The sequence shown here is derived from an EMBL/GenBank/DDBJ whole genome shotgun (WGS) entry which is preliminary data.</text>
</comment>
<comment type="cofactor">
    <cofactor evidence="6">
        <name>Ca(2+)</name>
        <dbReference type="ChEBI" id="CHEBI:29108"/>
    </cofactor>
</comment>
<name>A0A9W4KJT8_9EURO</name>
<keyword evidence="9" id="KW-0732">Signal</keyword>
<feature type="active site" description="Proton donor" evidence="5">
    <location>
        <position position="147"/>
    </location>
</feature>
<dbReference type="EC" id="3.2.1.-" evidence="7"/>
<comment type="similarity">
    <text evidence="2 7">Belongs to the glycosyl hydrolase 47 family.</text>
</comment>
<keyword evidence="11" id="KW-1185">Reference proteome</keyword>
<dbReference type="GO" id="GO:0005509">
    <property type="term" value="F:calcium ion binding"/>
    <property type="evidence" value="ECO:0007669"/>
    <property type="project" value="InterPro"/>
</dbReference>
<dbReference type="GO" id="GO:0004571">
    <property type="term" value="F:mannosyl-oligosaccharide 1,2-alpha-mannosidase activity"/>
    <property type="evidence" value="ECO:0007669"/>
    <property type="project" value="InterPro"/>
</dbReference>
<evidence type="ECO:0000256" key="7">
    <source>
        <dbReference type="RuleBase" id="RU361193"/>
    </source>
</evidence>
<dbReference type="Gene3D" id="1.50.10.10">
    <property type="match status" value="1"/>
</dbReference>
<evidence type="ECO:0000256" key="5">
    <source>
        <dbReference type="PIRSR" id="PIRSR601382-1"/>
    </source>
</evidence>
<dbReference type="EMBL" id="CAJVRC010000880">
    <property type="protein sequence ID" value="CAG8903088.1"/>
    <property type="molecule type" value="Genomic_DNA"/>
</dbReference>
<feature type="signal peptide" evidence="9">
    <location>
        <begin position="1"/>
        <end position="23"/>
    </location>
</feature>
<evidence type="ECO:0000256" key="6">
    <source>
        <dbReference type="PIRSR" id="PIRSR601382-2"/>
    </source>
</evidence>
<dbReference type="InterPro" id="IPR012341">
    <property type="entry name" value="6hp_glycosidase-like_sf"/>
</dbReference>
<reference evidence="10" key="1">
    <citation type="submission" date="2021-07" db="EMBL/GenBank/DDBJ databases">
        <authorList>
            <person name="Branca A.L. A."/>
        </authorList>
    </citation>
    <scope>NUCLEOTIDE SEQUENCE</scope>
</reference>
<dbReference type="PANTHER" id="PTHR45679">
    <property type="entry name" value="ER DEGRADATION-ENHANCING ALPHA-MANNOSIDASE-LIKE PROTEIN 2"/>
    <property type="match status" value="1"/>
</dbReference>
<dbReference type="OrthoDB" id="8118055at2759"/>
<dbReference type="PRINTS" id="PR00747">
    <property type="entry name" value="GLYHDRLASE47"/>
</dbReference>
<dbReference type="AlphaFoldDB" id="A0A9W4KJT8"/>
<evidence type="ECO:0000313" key="11">
    <source>
        <dbReference type="Proteomes" id="UP001154252"/>
    </source>
</evidence>
<accession>A0A9W4KJT8</accession>
<evidence type="ECO:0000256" key="4">
    <source>
        <dbReference type="ARBA" id="ARBA00023180"/>
    </source>
</evidence>
<feature type="region of interest" description="Disordered" evidence="8">
    <location>
        <begin position="805"/>
        <end position="842"/>
    </location>
</feature>